<proteinExistence type="predicted"/>
<keyword evidence="3" id="KW-1185">Reference proteome</keyword>
<dbReference type="STRING" id="81972.D7M8H0"/>
<dbReference type="HOGENOM" id="CLU_2545724_0_0_1"/>
<protein>
    <submittedName>
        <fullName evidence="2">Uncharacterized protein</fullName>
    </submittedName>
</protein>
<reference evidence="3" key="1">
    <citation type="journal article" date="2011" name="Nat. Genet.">
        <title>The Arabidopsis lyrata genome sequence and the basis of rapid genome size change.</title>
        <authorList>
            <person name="Hu T.T."/>
            <person name="Pattyn P."/>
            <person name="Bakker E.G."/>
            <person name="Cao J."/>
            <person name="Cheng J.-F."/>
            <person name="Clark R.M."/>
            <person name="Fahlgren N."/>
            <person name="Fawcett J.A."/>
            <person name="Grimwood J."/>
            <person name="Gundlach H."/>
            <person name="Haberer G."/>
            <person name="Hollister J.D."/>
            <person name="Ossowski S."/>
            <person name="Ottilar R.P."/>
            <person name="Salamov A.A."/>
            <person name="Schneeberger K."/>
            <person name="Spannagl M."/>
            <person name="Wang X."/>
            <person name="Yang L."/>
            <person name="Nasrallah M.E."/>
            <person name="Bergelson J."/>
            <person name="Carrington J.C."/>
            <person name="Gaut B.S."/>
            <person name="Schmutz J."/>
            <person name="Mayer K.F.X."/>
            <person name="Van de Peer Y."/>
            <person name="Grigoriev I.V."/>
            <person name="Nordborg M."/>
            <person name="Weigel D."/>
            <person name="Guo Y.-L."/>
        </authorList>
    </citation>
    <scope>NUCLEOTIDE SEQUENCE [LARGE SCALE GENOMIC DNA]</scope>
    <source>
        <strain evidence="3">cv. MN47</strain>
    </source>
</reference>
<accession>D7M8H0</accession>
<organism evidence="3">
    <name type="scientific">Arabidopsis lyrata subsp. lyrata</name>
    <name type="common">Lyre-leaved rock-cress</name>
    <dbReference type="NCBI Taxonomy" id="81972"/>
    <lineage>
        <taxon>Eukaryota</taxon>
        <taxon>Viridiplantae</taxon>
        <taxon>Streptophyta</taxon>
        <taxon>Embryophyta</taxon>
        <taxon>Tracheophyta</taxon>
        <taxon>Spermatophyta</taxon>
        <taxon>Magnoliopsida</taxon>
        <taxon>eudicotyledons</taxon>
        <taxon>Gunneridae</taxon>
        <taxon>Pentapetalae</taxon>
        <taxon>rosids</taxon>
        <taxon>malvids</taxon>
        <taxon>Brassicales</taxon>
        <taxon>Brassicaceae</taxon>
        <taxon>Camelineae</taxon>
        <taxon>Arabidopsis</taxon>
    </lineage>
</organism>
<dbReference type="Gramene" id="scaffold_603195.1">
    <property type="protein sequence ID" value="scaffold_603195.1"/>
    <property type="gene ID" value="scaffold_603195.1"/>
</dbReference>
<dbReference type="AlphaFoldDB" id="D7M8H0"/>
<evidence type="ECO:0000313" key="3">
    <source>
        <dbReference type="Proteomes" id="UP000008694"/>
    </source>
</evidence>
<sequence length="83" mass="9795">MASNRRGNTNSFEEGNTSAHNQITARSEANFKWTYQRKRRLIELYAETLAMNNYSLKDPTPYGREFITRKFNEEFNIRSGKLL</sequence>
<dbReference type="EMBL" id="GL348718">
    <property type="protein sequence ID" value="EFH50800.1"/>
    <property type="molecule type" value="Genomic_DNA"/>
</dbReference>
<name>D7M8H0_ARALL</name>
<feature type="region of interest" description="Disordered" evidence="1">
    <location>
        <begin position="1"/>
        <end position="23"/>
    </location>
</feature>
<dbReference type="Proteomes" id="UP000008694">
    <property type="component" value="Unassembled WGS sequence"/>
</dbReference>
<evidence type="ECO:0000313" key="2">
    <source>
        <dbReference type="EMBL" id="EFH50800.1"/>
    </source>
</evidence>
<gene>
    <name evidence="2" type="ORF">ARALYDRAFT_911138</name>
</gene>
<evidence type="ECO:0000256" key="1">
    <source>
        <dbReference type="SAM" id="MobiDB-lite"/>
    </source>
</evidence>